<feature type="compositionally biased region" description="Polar residues" evidence="1">
    <location>
        <begin position="114"/>
        <end position="128"/>
    </location>
</feature>
<keyword evidence="4" id="KW-1185">Reference proteome</keyword>
<dbReference type="Pfam" id="PF12473">
    <property type="entry name" value="DUF3694"/>
    <property type="match status" value="1"/>
</dbReference>
<proteinExistence type="predicted"/>
<evidence type="ECO:0000256" key="1">
    <source>
        <dbReference type="SAM" id="MobiDB-lite"/>
    </source>
</evidence>
<dbReference type="InterPro" id="IPR022164">
    <property type="entry name" value="Kinesin-like"/>
</dbReference>
<dbReference type="STRING" id="933852.A0A0C3AES3"/>
<sequence length="373" mass="41107">MVLALPSSEESSTTSSRIPGIYDEYEAASCRKTPDEYRRKNNSVVGDPVSRSFRPLTAPRYSFIGNALVSFAPLSRQPSSTSTVPIFCRYTAEAIGSCRVDIKVASVTPPPKSRNGSNVSTRASSPIGTNIQPGSKVNFFLSVDQMKGLESNDFASIHLQIRLASITGPSTKSQDVYPSPTVDLTSADSSELKFKRTLHSNRALCFLQVAYLERMERCDEMREQRNILPKPNGSAPTNSNPNLPTMRRSENDFVVEQVHDVVSWLTICELGSDGKYNPVPVLSQSPLDPGSFSLRQGLQRRLRLTLSFNSGKQLPWVAVTKIRIGSIRLLDGKGRAHESESKELVEIKLGKQQSVEFKPDGSGTRHPMGLFRA</sequence>
<evidence type="ECO:0000313" key="4">
    <source>
        <dbReference type="Proteomes" id="UP000054097"/>
    </source>
</evidence>
<name>A0A0C3AES3_SERVB</name>
<reference evidence="3 4" key="1">
    <citation type="submission" date="2014-04" db="EMBL/GenBank/DDBJ databases">
        <authorList>
            <consortium name="DOE Joint Genome Institute"/>
            <person name="Kuo A."/>
            <person name="Zuccaro A."/>
            <person name="Kohler A."/>
            <person name="Nagy L.G."/>
            <person name="Floudas D."/>
            <person name="Copeland A."/>
            <person name="Barry K.W."/>
            <person name="Cichocki N."/>
            <person name="Veneault-Fourrey C."/>
            <person name="LaButti K."/>
            <person name="Lindquist E.A."/>
            <person name="Lipzen A."/>
            <person name="Lundell T."/>
            <person name="Morin E."/>
            <person name="Murat C."/>
            <person name="Sun H."/>
            <person name="Tunlid A."/>
            <person name="Henrissat B."/>
            <person name="Grigoriev I.V."/>
            <person name="Hibbett D.S."/>
            <person name="Martin F."/>
            <person name="Nordberg H.P."/>
            <person name="Cantor M.N."/>
            <person name="Hua S.X."/>
        </authorList>
    </citation>
    <scope>NUCLEOTIDE SEQUENCE [LARGE SCALE GENOMIC DNA]</scope>
    <source>
        <strain evidence="3 4">MAFF 305830</strain>
    </source>
</reference>
<feature type="region of interest" description="Disordered" evidence="1">
    <location>
        <begin position="108"/>
        <end position="128"/>
    </location>
</feature>
<dbReference type="OrthoDB" id="3176171at2759"/>
<feature type="domain" description="Kinesin-like" evidence="2">
    <location>
        <begin position="275"/>
        <end position="363"/>
    </location>
</feature>
<evidence type="ECO:0000313" key="3">
    <source>
        <dbReference type="EMBL" id="KIM23120.1"/>
    </source>
</evidence>
<dbReference type="Proteomes" id="UP000054097">
    <property type="component" value="Unassembled WGS sequence"/>
</dbReference>
<dbReference type="EMBL" id="KN824342">
    <property type="protein sequence ID" value="KIM23120.1"/>
    <property type="molecule type" value="Genomic_DNA"/>
</dbReference>
<gene>
    <name evidence="3" type="ORF">M408DRAFT_28134</name>
</gene>
<accession>A0A0C3AES3</accession>
<protein>
    <recommendedName>
        <fullName evidence="2">Kinesin-like domain-containing protein</fullName>
    </recommendedName>
</protein>
<reference evidence="4" key="2">
    <citation type="submission" date="2015-01" db="EMBL/GenBank/DDBJ databases">
        <title>Evolutionary Origins and Diversification of the Mycorrhizal Mutualists.</title>
        <authorList>
            <consortium name="DOE Joint Genome Institute"/>
            <consortium name="Mycorrhizal Genomics Consortium"/>
            <person name="Kohler A."/>
            <person name="Kuo A."/>
            <person name="Nagy L.G."/>
            <person name="Floudas D."/>
            <person name="Copeland A."/>
            <person name="Barry K.W."/>
            <person name="Cichocki N."/>
            <person name="Veneault-Fourrey C."/>
            <person name="LaButti K."/>
            <person name="Lindquist E.A."/>
            <person name="Lipzen A."/>
            <person name="Lundell T."/>
            <person name="Morin E."/>
            <person name="Murat C."/>
            <person name="Riley R."/>
            <person name="Ohm R."/>
            <person name="Sun H."/>
            <person name="Tunlid A."/>
            <person name="Henrissat B."/>
            <person name="Grigoriev I.V."/>
            <person name="Hibbett D.S."/>
            <person name="Martin F."/>
        </authorList>
    </citation>
    <scope>NUCLEOTIDE SEQUENCE [LARGE SCALE GENOMIC DNA]</scope>
    <source>
        <strain evidence="4">MAFF 305830</strain>
    </source>
</reference>
<organism evidence="3 4">
    <name type="scientific">Serendipita vermifera MAFF 305830</name>
    <dbReference type="NCBI Taxonomy" id="933852"/>
    <lineage>
        <taxon>Eukaryota</taxon>
        <taxon>Fungi</taxon>
        <taxon>Dikarya</taxon>
        <taxon>Basidiomycota</taxon>
        <taxon>Agaricomycotina</taxon>
        <taxon>Agaricomycetes</taxon>
        <taxon>Sebacinales</taxon>
        <taxon>Serendipitaceae</taxon>
        <taxon>Serendipita</taxon>
    </lineage>
</organism>
<dbReference type="HOGENOM" id="CLU_742202_0_0_1"/>
<evidence type="ECO:0000259" key="2">
    <source>
        <dbReference type="Pfam" id="PF12473"/>
    </source>
</evidence>
<dbReference type="AlphaFoldDB" id="A0A0C3AES3"/>